<gene>
    <name evidence="1" type="ordered locus">UPA3_0186</name>
</gene>
<accession>A0A2C9DYE3</accession>
<dbReference type="RefSeq" id="WP_010891702.1">
    <property type="nucleotide sequence ID" value="NC_010503.1"/>
</dbReference>
<dbReference type="AlphaFoldDB" id="A0A2C9DYE3"/>
<name>A0A2C9DYE3_UREP2</name>
<protein>
    <submittedName>
        <fullName evidence="1">Uncharacterized protein</fullName>
    </submittedName>
</protein>
<dbReference type="GeneID" id="29672618"/>
<sequence>MLIKPAKRSEKIYTIIAIKDSVVTLKNDYQDEKNIQIYEFDLQNIIPEVGKFINLIKYDQQGCSVFEEYDKNI</sequence>
<proteinExistence type="predicted"/>
<dbReference type="EMBL" id="CP000942">
    <property type="protein sequence ID" value="ACA32941.1"/>
    <property type="molecule type" value="Genomic_DNA"/>
</dbReference>
<organism evidence="1 2">
    <name type="scientific">Ureaplasma parvum serovar 3 (strain ATCC 27815 / 27 / NCTC 11736)</name>
    <dbReference type="NCBI Taxonomy" id="505682"/>
    <lineage>
        <taxon>Bacteria</taxon>
        <taxon>Bacillati</taxon>
        <taxon>Mycoplasmatota</taxon>
        <taxon>Mycoplasmoidales</taxon>
        <taxon>Mycoplasmoidaceae</taxon>
        <taxon>Ureaplasma</taxon>
    </lineage>
</organism>
<evidence type="ECO:0000313" key="2">
    <source>
        <dbReference type="Proteomes" id="UP000002162"/>
    </source>
</evidence>
<evidence type="ECO:0000313" key="1">
    <source>
        <dbReference type="EMBL" id="ACA32941.1"/>
    </source>
</evidence>
<dbReference type="Proteomes" id="UP000002162">
    <property type="component" value="Chromosome"/>
</dbReference>
<dbReference type="KEGG" id="upa:UPA3_0186"/>
<dbReference type="HOGENOM" id="CLU_2738904_0_0_14"/>
<reference evidence="1 2" key="1">
    <citation type="submission" date="2008-02" db="EMBL/GenBank/DDBJ databases">
        <title>Genome sequence of Ureaplasma parvum serovar 3.</title>
        <authorList>
            <person name="Methe B.A."/>
            <person name="Glass J."/>
            <person name="Waites K."/>
            <person name="Shrivastava S."/>
        </authorList>
    </citation>
    <scope>NUCLEOTIDE SEQUENCE [LARGE SCALE GENOMIC DNA]</scope>
    <source>
        <strain evidence="2">ATCC 27815 / 27 / NCTC 11736</strain>
    </source>
</reference>